<name>A0A5J5B4A0_9ASTE</name>
<accession>A0A5J5B4A0</accession>
<dbReference type="EMBL" id="CM018039">
    <property type="protein sequence ID" value="KAA8536637.1"/>
    <property type="molecule type" value="Genomic_DNA"/>
</dbReference>
<evidence type="ECO:0000313" key="1">
    <source>
        <dbReference type="EMBL" id="KAA8536637.1"/>
    </source>
</evidence>
<dbReference type="AlphaFoldDB" id="A0A5J5B4A0"/>
<dbReference type="OrthoDB" id="1901675at2759"/>
<gene>
    <name evidence="1" type="ORF">F0562_029115</name>
</gene>
<proteinExistence type="predicted"/>
<protein>
    <submittedName>
        <fullName evidence="1">Uncharacterized protein</fullName>
    </submittedName>
</protein>
<sequence>MMWLSNWKIGNQLEGGDEVNVSVFLWAIMQLKEIGIYVVYEQEEKGSQYNTYLSCQNVIDDEDLSAYQVAAGSYFLCHFDFDINQHCSNEGWIASGWTHLVEGEGFSNHIDLKKSLCVVIDS</sequence>
<keyword evidence="2" id="KW-1185">Reference proteome</keyword>
<dbReference type="Proteomes" id="UP000325577">
    <property type="component" value="Linkage Group LG16"/>
</dbReference>
<evidence type="ECO:0000313" key="2">
    <source>
        <dbReference type="Proteomes" id="UP000325577"/>
    </source>
</evidence>
<reference evidence="1 2" key="1">
    <citation type="submission" date="2019-09" db="EMBL/GenBank/DDBJ databases">
        <title>A chromosome-level genome assembly of the Chinese tupelo Nyssa sinensis.</title>
        <authorList>
            <person name="Yang X."/>
            <person name="Kang M."/>
            <person name="Yang Y."/>
            <person name="Xiong H."/>
            <person name="Wang M."/>
            <person name="Zhang Z."/>
            <person name="Wang Z."/>
            <person name="Wu H."/>
            <person name="Ma T."/>
            <person name="Liu J."/>
            <person name="Xi Z."/>
        </authorList>
    </citation>
    <scope>NUCLEOTIDE SEQUENCE [LARGE SCALE GENOMIC DNA]</scope>
    <source>
        <strain evidence="1">J267</strain>
        <tissue evidence="1">Leaf</tissue>
    </source>
</reference>
<organism evidence="1 2">
    <name type="scientific">Nyssa sinensis</name>
    <dbReference type="NCBI Taxonomy" id="561372"/>
    <lineage>
        <taxon>Eukaryota</taxon>
        <taxon>Viridiplantae</taxon>
        <taxon>Streptophyta</taxon>
        <taxon>Embryophyta</taxon>
        <taxon>Tracheophyta</taxon>
        <taxon>Spermatophyta</taxon>
        <taxon>Magnoliopsida</taxon>
        <taxon>eudicotyledons</taxon>
        <taxon>Gunneridae</taxon>
        <taxon>Pentapetalae</taxon>
        <taxon>asterids</taxon>
        <taxon>Cornales</taxon>
        <taxon>Nyssaceae</taxon>
        <taxon>Nyssa</taxon>
    </lineage>
</organism>